<feature type="repeat" description="PPR" evidence="2">
    <location>
        <begin position="432"/>
        <end position="466"/>
    </location>
</feature>
<dbReference type="GO" id="GO:0009451">
    <property type="term" value="P:RNA modification"/>
    <property type="evidence" value="ECO:0007669"/>
    <property type="project" value="InterPro"/>
</dbReference>
<sequence length="551" mass="61115">MKREGRQHGMVRSSAILPAESDPRTNNARVPNHVGAPPAAGFFAKAPSRPTNHSKCTARCRRERCKDCHFSPVSKSRDKAKGAHKLRSCDVVLNHRLVLWRVVDGGRLLSSKKISASEIVDHLYASSRHEGDDYDDQNMEEGAGYGHGGPLLEAVDPMEGHSGAKYEETGESSTDSDEDSEIGFFYLLRSILFFPCYFIPNKLVSACFSLDRPSYADRVFAHVPRPSPFLWNSMIKGYVGLGRHRDALLVYRRMLDCGCRLDSFSFTSALKACSNLLALEEGMALHGHVLKLGLGADIYIATSLMDLYGMCSQALDARKVFDHMPDEDVVAWNVMLSIYARLGMMQLAEQLFEEIPLRNLHGLKPDKVMVVTMLSVIADLGMLHSGKWFHEYVKKNEIAIDAYVGNALIDMYAKYGSIQDARLVFDEIIRKKTSCYNSMIFGLAAHGLGEEALDIFTEAERTGIGIDDITMTAVLTACSHSGLVEEGLKYFKTMRNVYGIEPKKELYGCIVVLLGRAGRFDEALQIIETTEEDSFILGTLAAACRTHGNLG</sequence>
<dbReference type="AlphaFoldDB" id="A0A4S8IRM4"/>
<dbReference type="InterPro" id="IPR011990">
    <property type="entry name" value="TPR-like_helical_dom_sf"/>
</dbReference>
<evidence type="ECO:0000256" key="2">
    <source>
        <dbReference type="PROSITE-ProRule" id="PRU00708"/>
    </source>
</evidence>
<keyword evidence="5" id="KW-1185">Reference proteome</keyword>
<evidence type="ECO:0000256" key="3">
    <source>
        <dbReference type="SAM" id="MobiDB-lite"/>
    </source>
</evidence>
<comment type="caution">
    <text evidence="4">The sequence shown here is derived from an EMBL/GenBank/DDBJ whole genome shotgun (WGS) entry which is preliminary data.</text>
</comment>
<dbReference type="PROSITE" id="PS51375">
    <property type="entry name" value="PPR"/>
    <property type="match status" value="3"/>
</dbReference>
<dbReference type="Pfam" id="PF01535">
    <property type="entry name" value="PPR"/>
    <property type="match status" value="5"/>
</dbReference>
<gene>
    <name evidence="4" type="ORF">C4D60_Mb06t29170</name>
</gene>
<dbReference type="PANTHER" id="PTHR47926">
    <property type="entry name" value="PENTATRICOPEPTIDE REPEAT-CONTAINING PROTEIN"/>
    <property type="match status" value="1"/>
</dbReference>
<dbReference type="EMBL" id="PYDT01000009">
    <property type="protein sequence ID" value="THU51265.1"/>
    <property type="molecule type" value="Genomic_DNA"/>
</dbReference>
<dbReference type="Proteomes" id="UP000317650">
    <property type="component" value="Chromosome 6"/>
</dbReference>
<dbReference type="PANTHER" id="PTHR47926:SF456">
    <property type="entry name" value="PENTATRICOPEPTIDE REPEAT-CONTAINING PROTEIN ELI1, CHLOROPLASTIC"/>
    <property type="match status" value="1"/>
</dbReference>
<evidence type="ECO:0008006" key="6">
    <source>
        <dbReference type="Google" id="ProtNLM"/>
    </source>
</evidence>
<keyword evidence="1" id="KW-0677">Repeat</keyword>
<feature type="repeat" description="PPR" evidence="2">
    <location>
        <begin position="328"/>
        <end position="362"/>
    </location>
</feature>
<dbReference type="GO" id="GO:0003723">
    <property type="term" value="F:RNA binding"/>
    <property type="evidence" value="ECO:0007669"/>
    <property type="project" value="InterPro"/>
</dbReference>
<accession>A0A4S8IRM4</accession>
<proteinExistence type="predicted"/>
<dbReference type="InterPro" id="IPR046960">
    <property type="entry name" value="PPR_At4g14850-like_plant"/>
</dbReference>
<dbReference type="NCBIfam" id="TIGR00756">
    <property type="entry name" value="PPR"/>
    <property type="match status" value="4"/>
</dbReference>
<dbReference type="InterPro" id="IPR002885">
    <property type="entry name" value="PPR_rpt"/>
</dbReference>
<evidence type="ECO:0000313" key="4">
    <source>
        <dbReference type="EMBL" id="THU51265.1"/>
    </source>
</evidence>
<organism evidence="4 5">
    <name type="scientific">Musa balbisiana</name>
    <name type="common">Banana</name>
    <dbReference type="NCBI Taxonomy" id="52838"/>
    <lineage>
        <taxon>Eukaryota</taxon>
        <taxon>Viridiplantae</taxon>
        <taxon>Streptophyta</taxon>
        <taxon>Embryophyta</taxon>
        <taxon>Tracheophyta</taxon>
        <taxon>Spermatophyta</taxon>
        <taxon>Magnoliopsida</taxon>
        <taxon>Liliopsida</taxon>
        <taxon>Zingiberales</taxon>
        <taxon>Musaceae</taxon>
        <taxon>Musa</taxon>
    </lineage>
</organism>
<dbReference type="FunFam" id="1.25.40.10:FF:000427">
    <property type="entry name" value="Pentatricopeptide repeat-containing protein chloroplastic"/>
    <property type="match status" value="1"/>
</dbReference>
<feature type="repeat" description="PPR" evidence="2">
    <location>
        <begin position="227"/>
        <end position="261"/>
    </location>
</feature>
<feature type="region of interest" description="Disordered" evidence="3">
    <location>
        <begin position="1"/>
        <end position="54"/>
    </location>
</feature>
<name>A0A4S8IRM4_MUSBA</name>
<dbReference type="Pfam" id="PF13041">
    <property type="entry name" value="PPR_2"/>
    <property type="match status" value="1"/>
</dbReference>
<dbReference type="Gene3D" id="1.25.40.10">
    <property type="entry name" value="Tetratricopeptide repeat domain"/>
    <property type="match status" value="3"/>
</dbReference>
<feature type="compositionally biased region" description="Low complexity" evidence="3">
    <location>
        <begin position="35"/>
        <end position="47"/>
    </location>
</feature>
<evidence type="ECO:0000313" key="5">
    <source>
        <dbReference type="Proteomes" id="UP000317650"/>
    </source>
</evidence>
<protein>
    <recommendedName>
        <fullName evidence="6">Pentatricopeptide repeat-containing protein</fullName>
    </recommendedName>
</protein>
<evidence type="ECO:0000256" key="1">
    <source>
        <dbReference type="ARBA" id="ARBA00022737"/>
    </source>
</evidence>
<dbReference type="STRING" id="52838.A0A4S8IRM4"/>
<reference evidence="4 5" key="1">
    <citation type="journal article" date="2019" name="Nat. Plants">
        <title>Genome sequencing of Musa balbisiana reveals subgenome evolution and function divergence in polyploid bananas.</title>
        <authorList>
            <person name="Yao X."/>
        </authorList>
    </citation>
    <scope>NUCLEOTIDE SEQUENCE [LARGE SCALE GENOMIC DNA]</scope>
    <source>
        <strain evidence="5">cv. DH-PKW</strain>
        <tissue evidence="4">Leaves</tissue>
    </source>
</reference>
<dbReference type="FunFam" id="1.25.40.10:FF:000242">
    <property type="entry name" value="Pentatricopeptide repeat-containing protein"/>
    <property type="match status" value="1"/>
</dbReference>